<dbReference type="SUPFAM" id="SSF53613">
    <property type="entry name" value="Ribokinase-like"/>
    <property type="match status" value="1"/>
</dbReference>
<reference evidence="7 8" key="1">
    <citation type="journal article" date="2016" name="Genome Announc.">
        <title>Whole-Genome Sequence of Rummeliibacillus stabekisii Strain PP9 Isolated from Antarctic Soil.</title>
        <authorList>
            <person name="da Mota F.F."/>
            <person name="Vollu R.E."/>
            <person name="Jurelevicius D."/>
            <person name="Seldin L."/>
        </authorList>
    </citation>
    <scope>NUCLEOTIDE SEQUENCE [LARGE SCALE GENOMIC DNA]</scope>
    <source>
        <strain evidence="7 8">PP9</strain>
    </source>
</reference>
<dbReference type="Pfam" id="PF00294">
    <property type="entry name" value="PfkB"/>
    <property type="match status" value="1"/>
</dbReference>
<dbReference type="PANTHER" id="PTHR43085:SF1">
    <property type="entry name" value="PSEUDOURIDINE KINASE-RELATED"/>
    <property type="match status" value="1"/>
</dbReference>
<dbReference type="EMBL" id="CP014806">
    <property type="protein sequence ID" value="AMX00704.1"/>
    <property type="molecule type" value="Genomic_DNA"/>
</dbReference>
<feature type="domain" description="Carbohydrate kinase PfkB" evidence="6">
    <location>
        <begin position="7"/>
        <end position="305"/>
    </location>
</feature>
<sequence>MIDSKKELILVYGDAFVDFIANDTTNTSFTKYLGGATVNVAAGISRIGAPAALITVTGDDETSQFVRQELDLEGVIMNYAKVIPGKRVSGVHVHLTEEHERIFTNYIDDTPDLQVEVQHLREEAFERASIFNLCSNTMFHPIALETTKAAVALAKKHRALVAMDANIRPLRWESPQVCQESISAFLQEADLLKLAEEELFFLTQTKTLHEGVEALKEYEIPLVMVTAGENGAYVVFEGEIKHVPSISVECVDTTGAGDAFMAGILRQVHVYGMPKSIEEAYQFVYFANQLGAYAATKPGAITALPHYEEIKELLDEDSK</sequence>
<evidence type="ECO:0000256" key="4">
    <source>
        <dbReference type="ARBA" id="ARBA00022777"/>
    </source>
</evidence>
<keyword evidence="8" id="KW-1185">Reference proteome</keyword>
<dbReference type="CDD" id="cd01167">
    <property type="entry name" value="bac_FRK"/>
    <property type="match status" value="1"/>
</dbReference>
<comment type="similarity">
    <text evidence="1">Belongs to the carbohydrate kinase PfkB family.</text>
</comment>
<evidence type="ECO:0000313" key="8">
    <source>
        <dbReference type="Proteomes" id="UP000076021"/>
    </source>
</evidence>
<protein>
    <submittedName>
        <fullName evidence="7">Fructokinase</fullName>
    </submittedName>
</protein>
<dbReference type="Gene3D" id="3.40.1190.20">
    <property type="match status" value="1"/>
</dbReference>
<keyword evidence="5" id="KW-0067">ATP-binding</keyword>
<evidence type="ECO:0000256" key="5">
    <source>
        <dbReference type="ARBA" id="ARBA00022840"/>
    </source>
</evidence>
<dbReference type="InterPro" id="IPR050306">
    <property type="entry name" value="PfkB_Carbo_kinase"/>
</dbReference>
<evidence type="ECO:0000256" key="3">
    <source>
        <dbReference type="ARBA" id="ARBA00022741"/>
    </source>
</evidence>
<keyword evidence="3" id="KW-0547">Nucleotide-binding</keyword>
<dbReference type="STRING" id="241244.ATY39_15635"/>
<dbReference type="PANTHER" id="PTHR43085">
    <property type="entry name" value="HEXOKINASE FAMILY MEMBER"/>
    <property type="match status" value="1"/>
</dbReference>
<dbReference type="KEGG" id="rst:ATY39_15635"/>
<evidence type="ECO:0000259" key="6">
    <source>
        <dbReference type="Pfam" id="PF00294"/>
    </source>
</evidence>
<keyword evidence="4 7" id="KW-0418">Kinase</keyword>
<reference evidence="8" key="2">
    <citation type="submission" date="2016-03" db="EMBL/GenBank/DDBJ databases">
        <authorList>
            <person name="Seldin L."/>
        </authorList>
    </citation>
    <scope>NUCLEOTIDE SEQUENCE [LARGE SCALE GENOMIC DNA]</scope>
    <source>
        <strain evidence="8">PP9</strain>
    </source>
</reference>
<dbReference type="InterPro" id="IPR029056">
    <property type="entry name" value="Ribokinase-like"/>
</dbReference>
<keyword evidence="2" id="KW-0808">Transferase</keyword>
<name>A0A143HG53_9BACL</name>
<dbReference type="AlphaFoldDB" id="A0A143HG53"/>
<dbReference type="OrthoDB" id="9813569at2"/>
<accession>A0A143HG53</accession>
<dbReference type="RefSeq" id="WP_066791350.1">
    <property type="nucleotide sequence ID" value="NZ_CP014806.1"/>
</dbReference>
<evidence type="ECO:0000256" key="1">
    <source>
        <dbReference type="ARBA" id="ARBA00010688"/>
    </source>
</evidence>
<dbReference type="InterPro" id="IPR011611">
    <property type="entry name" value="PfkB_dom"/>
</dbReference>
<evidence type="ECO:0000313" key="7">
    <source>
        <dbReference type="EMBL" id="AMX00704.1"/>
    </source>
</evidence>
<dbReference type="Proteomes" id="UP000076021">
    <property type="component" value="Chromosome"/>
</dbReference>
<proteinExistence type="inferred from homology"/>
<organism evidence="7 8">
    <name type="scientific">Rummeliibacillus stabekisii</name>
    <dbReference type="NCBI Taxonomy" id="241244"/>
    <lineage>
        <taxon>Bacteria</taxon>
        <taxon>Bacillati</taxon>
        <taxon>Bacillota</taxon>
        <taxon>Bacilli</taxon>
        <taxon>Bacillales</taxon>
        <taxon>Caryophanaceae</taxon>
        <taxon>Rummeliibacillus</taxon>
    </lineage>
</organism>
<gene>
    <name evidence="7" type="ORF">ATY39_15635</name>
</gene>
<evidence type="ECO:0000256" key="2">
    <source>
        <dbReference type="ARBA" id="ARBA00022679"/>
    </source>
</evidence>
<dbReference type="PROSITE" id="PS00584">
    <property type="entry name" value="PFKB_KINASES_2"/>
    <property type="match status" value="1"/>
</dbReference>
<dbReference type="GO" id="GO:0005524">
    <property type="term" value="F:ATP binding"/>
    <property type="evidence" value="ECO:0007669"/>
    <property type="project" value="UniProtKB-KW"/>
</dbReference>
<dbReference type="InterPro" id="IPR002173">
    <property type="entry name" value="Carboh/pur_kinase_PfkB_CS"/>
</dbReference>
<dbReference type="GO" id="GO:0016301">
    <property type="term" value="F:kinase activity"/>
    <property type="evidence" value="ECO:0007669"/>
    <property type="project" value="UniProtKB-KW"/>
</dbReference>